<name>A0A518GCX7_9BACT</name>
<evidence type="ECO:0000313" key="1">
    <source>
        <dbReference type="EMBL" id="QDV26407.1"/>
    </source>
</evidence>
<dbReference type="EMBL" id="CP036298">
    <property type="protein sequence ID" value="QDV26407.1"/>
    <property type="molecule type" value="Genomic_DNA"/>
</dbReference>
<keyword evidence="2" id="KW-1185">Reference proteome</keyword>
<organism evidence="1 2">
    <name type="scientific">Aureliella helgolandensis</name>
    <dbReference type="NCBI Taxonomy" id="2527968"/>
    <lineage>
        <taxon>Bacteria</taxon>
        <taxon>Pseudomonadati</taxon>
        <taxon>Planctomycetota</taxon>
        <taxon>Planctomycetia</taxon>
        <taxon>Pirellulales</taxon>
        <taxon>Pirellulaceae</taxon>
        <taxon>Aureliella</taxon>
    </lineage>
</organism>
<dbReference type="KEGG" id="ahel:Q31a_47810"/>
<protein>
    <submittedName>
        <fullName evidence="1">Uncharacterized protein</fullName>
    </submittedName>
</protein>
<reference evidence="1 2" key="1">
    <citation type="submission" date="2019-02" db="EMBL/GenBank/DDBJ databases">
        <title>Deep-cultivation of Planctomycetes and their phenomic and genomic characterization uncovers novel biology.</title>
        <authorList>
            <person name="Wiegand S."/>
            <person name="Jogler M."/>
            <person name="Boedeker C."/>
            <person name="Pinto D."/>
            <person name="Vollmers J."/>
            <person name="Rivas-Marin E."/>
            <person name="Kohn T."/>
            <person name="Peeters S.H."/>
            <person name="Heuer A."/>
            <person name="Rast P."/>
            <person name="Oberbeckmann S."/>
            <person name="Bunk B."/>
            <person name="Jeske O."/>
            <person name="Meyerdierks A."/>
            <person name="Storesund J.E."/>
            <person name="Kallscheuer N."/>
            <person name="Luecker S."/>
            <person name="Lage O.M."/>
            <person name="Pohl T."/>
            <person name="Merkel B.J."/>
            <person name="Hornburger P."/>
            <person name="Mueller R.-W."/>
            <person name="Bruemmer F."/>
            <person name="Labrenz M."/>
            <person name="Spormann A.M."/>
            <person name="Op den Camp H."/>
            <person name="Overmann J."/>
            <person name="Amann R."/>
            <person name="Jetten M.S.M."/>
            <person name="Mascher T."/>
            <person name="Medema M.H."/>
            <person name="Devos D.P."/>
            <person name="Kaster A.-K."/>
            <person name="Ovreas L."/>
            <person name="Rohde M."/>
            <person name="Galperin M.Y."/>
            <person name="Jogler C."/>
        </authorList>
    </citation>
    <scope>NUCLEOTIDE SEQUENCE [LARGE SCALE GENOMIC DNA]</scope>
    <source>
        <strain evidence="1 2">Q31a</strain>
    </source>
</reference>
<sequence length="67" mass="7306">MNTFGGSRQHLLVLGGPADCLSPETEALTRHSLSTLPREPFASPTSTDTCVMFDENLSHAFRLHLPP</sequence>
<dbReference type="RefSeq" id="WP_145082527.1">
    <property type="nucleotide sequence ID" value="NZ_CP036298.1"/>
</dbReference>
<gene>
    <name evidence="1" type="ORF">Q31a_47810</name>
</gene>
<dbReference type="Proteomes" id="UP000318017">
    <property type="component" value="Chromosome"/>
</dbReference>
<proteinExistence type="predicted"/>
<evidence type="ECO:0000313" key="2">
    <source>
        <dbReference type="Proteomes" id="UP000318017"/>
    </source>
</evidence>
<dbReference type="AlphaFoldDB" id="A0A518GCX7"/>
<accession>A0A518GCX7</accession>